<proteinExistence type="inferred from homology"/>
<evidence type="ECO:0000313" key="4">
    <source>
        <dbReference type="Proteomes" id="UP000325218"/>
    </source>
</evidence>
<dbReference type="PANTHER" id="PTHR42733">
    <property type="entry name" value="DJ-1 PROTEIN"/>
    <property type="match status" value="1"/>
</dbReference>
<reference evidence="3 4" key="1">
    <citation type="submission" date="2019-08" db="EMBL/GenBank/DDBJ databases">
        <title>Genome sequencing of Paenibacillus faecis DSM 23593(T).</title>
        <authorList>
            <person name="Kook J.-K."/>
            <person name="Park S.-N."/>
            <person name="Lim Y.K."/>
        </authorList>
    </citation>
    <scope>NUCLEOTIDE SEQUENCE [LARGE SCALE GENOMIC DNA]</scope>
    <source>
        <strain evidence="3 4">DSM 23593</strain>
    </source>
</reference>
<evidence type="ECO:0000256" key="1">
    <source>
        <dbReference type="ARBA" id="ARBA00008542"/>
    </source>
</evidence>
<dbReference type="AlphaFoldDB" id="A0A5D0CYD9"/>
<dbReference type="InterPro" id="IPR029062">
    <property type="entry name" value="Class_I_gatase-like"/>
</dbReference>
<dbReference type="Pfam" id="PF01965">
    <property type="entry name" value="DJ-1_PfpI"/>
    <property type="match status" value="1"/>
</dbReference>
<evidence type="ECO:0000259" key="2">
    <source>
        <dbReference type="Pfam" id="PF01965"/>
    </source>
</evidence>
<name>A0A5D0CYD9_9BACL</name>
<dbReference type="PROSITE" id="PS51276">
    <property type="entry name" value="PEPTIDASE_C56_PFPI"/>
    <property type="match status" value="1"/>
</dbReference>
<keyword evidence="3" id="KW-0315">Glutamine amidotransferase</keyword>
<dbReference type="Proteomes" id="UP000325218">
    <property type="component" value="Unassembled WGS sequence"/>
</dbReference>
<dbReference type="InterPro" id="IPR002818">
    <property type="entry name" value="DJ-1/PfpI"/>
</dbReference>
<protein>
    <submittedName>
        <fullName evidence="3">Type 1 glutamine amidotransferase</fullName>
    </submittedName>
</protein>
<comment type="similarity">
    <text evidence="1">Belongs to the peptidase C56 family.</text>
</comment>
<accession>A0A5D0CYD9</accession>
<dbReference type="NCBIfam" id="TIGR01382">
    <property type="entry name" value="PfpI"/>
    <property type="match status" value="1"/>
</dbReference>
<dbReference type="Gene3D" id="3.40.50.880">
    <property type="match status" value="1"/>
</dbReference>
<dbReference type="GO" id="GO:0016740">
    <property type="term" value="F:transferase activity"/>
    <property type="evidence" value="ECO:0007669"/>
    <property type="project" value="UniProtKB-KW"/>
</dbReference>
<comment type="caution">
    <text evidence="3">The sequence shown here is derived from an EMBL/GenBank/DDBJ whole genome shotgun (WGS) entry which is preliminary data.</text>
</comment>
<organism evidence="3 4">
    <name type="scientific">Paenibacillus faecis</name>
    <dbReference type="NCBI Taxonomy" id="862114"/>
    <lineage>
        <taxon>Bacteria</taxon>
        <taxon>Bacillati</taxon>
        <taxon>Bacillota</taxon>
        <taxon>Bacilli</taxon>
        <taxon>Bacillales</taxon>
        <taxon>Paenibacillaceae</taxon>
        <taxon>Paenibacillus</taxon>
    </lineage>
</organism>
<dbReference type="EMBL" id="VSDO01000002">
    <property type="protein sequence ID" value="TYA13715.1"/>
    <property type="molecule type" value="Genomic_DNA"/>
</dbReference>
<dbReference type="InterPro" id="IPR006286">
    <property type="entry name" value="C56_PfpI-like"/>
</dbReference>
<feature type="domain" description="DJ-1/PfpI" evidence="2">
    <location>
        <begin position="34"/>
        <end position="197"/>
    </location>
</feature>
<gene>
    <name evidence="3" type="ORF">FRY98_10415</name>
</gene>
<dbReference type="PANTHER" id="PTHR42733:SF13">
    <property type="entry name" value="DJ-1_PFPI DOMAIN-CONTAINING PROTEIN"/>
    <property type="match status" value="1"/>
</dbReference>
<evidence type="ECO:0000313" key="3">
    <source>
        <dbReference type="EMBL" id="TYA13715.1"/>
    </source>
</evidence>
<sequence>MKKNIIFDTIKILKTIFVKGKRRQEETNLRLSGKKIIALVDEEFEDLELWYPIYRVREEGAEVHLAGFEKGKKYIGKYGVPAVADLSFAEIRSSEYDGILVPGGWAPDKLRRYGKVLEVVREMNEAKKPIGQICHAGWVLISAGILKGVTVTSTPGIRDDMENAGAVWKDEPVVIDGHIVSARRPPDLPEYGKAFVDALAARA</sequence>
<keyword evidence="4" id="KW-1185">Reference proteome</keyword>
<dbReference type="CDD" id="cd03134">
    <property type="entry name" value="GATase1_PfpI_like"/>
    <property type="match status" value="1"/>
</dbReference>
<keyword evidence="3" id="KW-0808">Transferase</keyword>
<dbReference type="OrthoDB" id="9792284at2"/>
<dbReference type="SUPFAM" id="SSF52317">
    <property type="entry name" value="Class I glutamine amidotransferase-like"/>
    <property type="match status" value="1"/>
</dbReference>